<sequence length="306" mass="34348">MARLTPQNEVHRCLSSLLAIANGLAIKRQSCANPTTRIEWRDLSDDQKSSYIEAVKCLKDIPSRLSSGSGSATLYDDFANVHRQLDSEIHFVSSFLPWHRWFLWLFEQALQNDCNYDSAVPYWDWTLDYADGASSPVFDADTGFGDDGDESTLCIASGPFVDFNVSTPDNHCLQREFDLSVLEQYNSPSEVNTTLEYSSYSAFRPGIESGAHRGGHAAIAGDMANNYSLNDPVFFLHHGAIDRVCWEWQSANSSRLTEYSGNRYQNDSSVEGSLSDVLSMVDGWVDSVPTVEDVMWVQNDIFCYTY</sequence>
<dbReference type="HOGENOM" id="CLU_035914_1_2_1"/>
<feature type="domain" description="Tyrosinase copper-binding" evidence="4">
    <location>
        <begin position="231"/>
        <end position="242"/>
    </location>
</feature>
<accession>T0JYN4</accession>
<dbReference type="GO" id="GO:0004497">
    <property type="term" value="F:monooxygenase activity"/>
    <property type="evidence" value="ECO:0007669"/>
    <property type="project" value="UniProtKB-KW"/>
</dbReference>
<evidence type="ECO:0000259" key="3">
    <source>
        <dbReference type="PROSITE" id="PS00497"/>
    </source>
</evidence>
<reference evidence="6" key="1">
    <citation type="journal article" date="2013" name="Mol. Plant Microbe Interact.">
        <title>Global aspects of pacC regulation of pathogenicity genes in Colletotrichum gloeosporioides as revealed by transcriptome analysis.</title>
        <authorList>
            <person name="Alkan N."/>
            <person name="Meng X."/>
            <person name="Friedlander G."/>
            <person name="Reuveni E."/>
            <person name="Sukno S."/>
            <person name="Sherman A."/>
            <person name="Thon M."/>
            <person name="Fluhr R."/>
            <person name="Prusky D."/>
        </authorList>
    </citation>
    <scope>NUCLEOTIDE SEQUENCE [LARGE SCALE GENOMIC DNA]</scope>
    <source>
        <strain evidence="6">Cg-14</strain>
    </source>
</reference>
<keyword evidence="5" id="KW-0503">Monooxygenase</keyword>
<dbReference type="GO" id="GO:0046872">
    <property type="term" value="F:metal ion binding"/>
    <property type="evidence" value="ECO:0007669"/>
    <property type="project" value="UniProtKB-KW"/>
</dbReference>
<comment type="caution">
    <text evidence="5">The sequence shown here is derived from an EMBL/GenBank/DDBJ whole genome shotgun (WGS) entry which is preliminary data.</text>
</comment>
<dbReference type="PRINTS" id="PR00092">
    <property type="entry name" value="TYROSINASE"/>
</dbReference>
<dbReference type="PANTHER" id="PTHR11474:SF126">
    <property type="entry name" value="TYROSINASE-LIKE PROTEIN TYR-1-RELATED"/>
    <property type="match status" value="1"/>
</dbReference>
<name>T0JYN4_COLGC</name>
<gene>
    <name evidence="5" type="ORF">CGLO_12389</name>
</gene>
<evidence type="ECO:0000256" key="1">
    <source>
        <dbReference type="ARBA" id="ARBA00022723"/>
    </source>
</evidence>
<dbReference type="OMA" id="WHRYFTK"/>
<dbReference type="InterPro" id="IPR050316">
    <property type="entry name" value="Tyrosinase/Hemocyanin"/>
</dbReference>
<evidence type="ECO:0000313" key="6">
    <source>
        <dbReference type="Proteomes" id="UP000015530"/>
    </source>
</evidence>
<keyword evidence="5" id="KW-0560">Oxidoreductase</keyword>
<evidence type="ECO:0000259" key="4">
    <source>
        <dbReference type="PROSITE" id="PS00498"/>
    </source>
</evidence>
<feature type="domain" description="Tyrosinase copper-binding" evidence="3">
    <location>
        <begin position="90"/>
        <end position="107"/>
    </location>
</feature>
<dbReference type="STRING" id="1237896.T0JYN4"/>
<proteinExistence type="predicted"/>
<dbReference type="PANTHER" id="PTHR11474">
    <property type="entry name" value="TYROSINASE FAMILY MEMBER"/>
    <property type="match status" value="1"/>
</dbReference>
<dbReference type="Pfam" id="PF00264">
    <property type="entry name" value="Tyrosinase"/>
    <property type="match status" value="1"/>
</dbReference>
<keyword evidence="1" id="KW-0479">Metal-binding</keyword>
<dbReference type="OrthoDB" id="6132182at2759"/>
<dbReference type="SUPFAM" id="SSF48056">
    <property type="entry name" value="Di-copper centre-containing domain"/>
    <property type="match status" value="1"/>
</dbReference>
<dbReference type="InterPro" id="IPR008922">
    <property type="entry name" value="Di-copper_centre_dom_sf"/>
</dbReference>
<dbReference type="AlphaFoldDB" id="T0JYN4"/>
<dbReference type="InterPro" id="IPR002227">
    <property type="entry name" value="Tyrosinase_Cu-bd"/>
</dbReference>
<evidence type="ECO:0000256" key="2">
    <source>
        <dbReference type="ARBA" id="ARBA00023008"/>
    </source>
</evidence>
<keyword evidence="2" id="KW-0186">Copper</keyword>
<protein>
    <submittedName>
        <fullName evidence="5">Monooxygenase</fullName>
    </submittedName>
</protein>
<dbReference type="PROSITE" id="PS00497">
    <property type="entry name" value="TYROSINASE_1"/>
    <property type="match status" value="1"/>
</dbReference>
<dbReference type="eggNOG" id="ENOG502QRET">
    <property type="taxonomic scope" value="Eukaryota"/>
</dbReference>
<dbReference type="Gene3D" id="1.10.1280.10">
    <property type="entry name" value="Di-copper center containing domain from catechol oxidase"/>
    <property type="match status" value="1"/>
</dbReference>
<evidence type="ECO:0000313" key="5">
    <source>
        <dbReference type="EMBL" id="EQB48367.1"/>
    </source>
</evidence>
<organism evidence="5 6">
    <name type="scientific">Colletotrichum gloeosporioides (strain Cg-14)</name>
    <name type="common">Anthracnose fungus</name>
    <name type="synonym">Glomerella cingulata</name>
    <dbReference type="NCBI Taxonomy" id="1237896"/>
    <lineage>
        <taxon>Eukaryota</taxon>
        <taxon>Fungi</taxon>
        <taxon>Dikarya</taxon>
        <taxon>Ascomycota</taxon>
        <taxon>Pezizomycotina</taxon>
        <taxon>Sordariomycetes</taxon>
        <taxon>Hypocreomycetidae</taxon>
        <taxon>Glomerellales</taxon>
        <taxon>Glomerellaceae</taxon>
        <taxon>Colletotrichum</taxon>
        <taxon>Colletotrichum gloeosporioides species complex</taxon>
    </lineage>
</organism>
<dbReference type="PROSITE" id="PS00498">
    <property type="entry name" value="TYROSINASE_2"/>
    <property type="match status" value="1"/>
</dbReference>
<dbReference type="Proteomes" id="UP000015530">
    <property type="component" value="Unassembled WGS sequence"/>
</dbReference>
<dbReference type="EMBL" id="AMYD01002636">
    <property type="protein sequence ID" value="EQB48367.1"/>
    <property type="molecule type" value="Genomic_DNA"/>
</dbReference>